<keyword evidence="2" id="KW-1185">Reference proteome</keyword>
<comment type="caution">
    <text evidence="1">The sequence shown here is derived from an EMBL/GenBank/DDBJ whole genome shotgun (WGS) entry which is preliminary data.</text>
</comment>
<sequence length="154" mass="16225">MGGLFPPHHTPCQWQVSLPAGVLVVFDVQGWVLWCVLAHSRWLLAGDWAPWLCRASAWRVMCLGVPGLWVHGCICSRHRRLLAGPVGSSSALLWVGCGSPGGGLSGFPCSGVLWMVVAQISSVPVSGPGGQVCGSSHSLLHILIEKPILTSTGV</sequence>
<gene>
    <name evidence="1" type="ORF">AMECASPLE_022270</name>
</gene>
<protein>
    <submittedName>
        <fullName evidence="1">Uncharacterized protein</fullName>
    </submittedName>
</protein>
<accession>A0ABV0Z3F4</accession>
<dbReference type="Proteomes" id="UP001469553">
    <property type="component" value="Unassembled WGS sequence"/>
</dbReference>
<evidence type="ECO:0000313" key="2">
    <source>
        <dbReference type="Proteomes" id="UP001469553"/>
    </source>
</evidence>
<organism evidence="1 2">
    <name type="scientific">Ameca splendens</name>
    <dbReference type="NCBI Taxonomy" id="208324"/>
    <lineage>
        <taxon>Eukaryota</taxon>
        <taxon>Metazoa</taxon>
        <taxon>Chordata</taxon>
        <taxon>Craniata</taxon>
        <taxon>Vertebrata</taxon>
        <taxon>Euteleostomi</taxon>
        <taxon>Actinopterygii</taxon>
        <taxon>Neopterygii</taxon>
        <taxon>Teleostei</taxon>
        <taxon>Neoteleostei</taxon>
        <taxon>Acanthomorphata</taxon>
        <taxon>Ovalentaria</taxon>
        <taxon>Atherinomorphae</taxon>
        <taxon>Cyprinodontiformes</taxon>
        <taxon>Goodeidae</taxon>
        <taxon>Ameca</taxon>
    </lineage>
</organism>
<evidence type="ECO:0000313" key="1">
    <source>
        <dbReference type="EMBL" id="MEQ2300136.1"/>
    </source>
</evidence>
<proteinExistence type="predicted"/>
<name>A0ABV0Z3F4_9TELE</name>
<dbReference type="EMBL" id="JAHRIP010048999">
    <property type="protein sequence ID" value="MEQ2300136.1"/>
    <property type="molecule type" value="Genomic_DNA"/>
</dbReference>
<reference evidence="1 2" key="1">
    <citation type="submission" date="2021-06" db="EMBL/GenBank/DDBJ databases">
        <authorList>
            <person name="Palmer J.M."/>
        </authorList>
    </citation>
    <scope>NUCLEOTIDE SEQUENCE [LARGE SCALE GENOMIC DNA]</scope>
    <source>
        <strain evidence="1 2">AS_MEX2019</strain>
        <tissue evidence="1">Muscle</tissue>
    </source>
</reference>